<keyword evidence="1" id="KW-0732">Signal</keyword>
<evidence type="ECO:0000256" key="1">
    <source>
        <dbReference type="SAM" id="SignalP"/>
    </source>
</evidence>
<dbReference type="AlphaFoldDB" id="A0A372JN99"/>
<name>A0A372JN99_9ACTN</name>
<gene>
    <name evidence="2" type="ORF">DZF91_11735</name>
</gene>
<dbReference type="CDD" id="cd23507">
    <property type="entry name" value="hydrophobin_I"/>
    <property type="match status" value="1"/>
</dbReference>
<proteinExistence type="predicted"/>
<sequence length="101" mass="10413">MLTTSIPRRCATALLAACAATALTATAAHAEGQPMRCMQIHKEVSGSTKTLAGLFGIVLEPTGQPVGLNCVPAPAPNQHNFCATNNINGLIVLGRETTVLC</sequence>
<comment type="caution">
    <text evidence="2">The sequence shown here is derived from an EMBL/GenBank/DDBJ whole genome shotgun (WGS) entry which is preliminary data.</text>
</comment>
<accession>A0A372JN99</accession>
<protein>
    <submittedName>
        <fullName evidence="2">Uncharacterized protein</fullName>
    </submittedName>
</protein>
<keyword evidence="3" id="KW-1185">Reference proteome</keyword>
<reference evidence="2 3" key="1">
    <citation type="submission" date="2018-08" db="EMBL/GenBank/DDBJ databases">
        <title>Actinomadura jelena sp. nov., a novel Actinomycete isolated from soil in Chad.</title>
        <authorList>
            <person name="Shi L."/>
        </authorList>
    </citation>
    <scope>NUCLEOTIDE SEQUENCE [LARGE SCALE GENOMIC DNA]</scope>
    <source>
        <strain evidence="2 3">NEAU-G17</strain>
    </source>
</reference>
<evidence type="ECO:0000313" key="2">
    <source>
        <dbReference type="EMBL" id="RFU41440.1"/>
    </source>
</evidence>
<organism evidence="2 3">
    <name type="scientific">Actinomadura logoneensis</name>
    <dbReference type="NCBI Taxonomy" id="2293572"/>
    <lineage>
        <taxon>Bacteria</taxon>
        <taxon>Bacillati</taxon>
        <taxon>Actinomycetota</taxon>
        <taxon>Actinomycetes</taxon>
        <taxon>Streptosporangiales</taxon>
        <taxon>Thermomonosporaceae</taxon>
        <taxon>Actinomadura</taxon>
    </lineage>
</organism>
<dbReference type="Proteomes" id="UP000261811">
    <property type="component" value="Unassembled WGS sequence"/>
</dbReference>
<evidence type="ECO:0000313" key="3">
    <source>
        <dbReference type="Proteomes" id="UP000261811"/>
    </source>
</evidence>
<feature type="signal peptide" evidence="1">
    <location>
        <begin position="1"/>
        <end position="30"/>
    </location>
</feature>
<dbReference type="EMBL" id="QURH01000211">
    <property type="protein sequence ID" value="RFU41440.1"/>
    <property type="molecule type" value="Genomic_DNA"/>
</dbReference>
<dbReference type="RefSeq" id="WP_117357501.1">
    <property type="nucleotide sequence ID" value="NZ_QURH01000211.1"/>
</dbReference>
<feature type="chain" id="PRO_5016598083" evidence="1">
    <location>
        <begin position="31"/>
        <end position="101"/>
    </location>
</feature>